<evidence type="ECO:0000256" key="2">
    <source>
        <dbReference type="ARBA" id="ARBA00022448"/>
    </source>
</evidence>
<evidence type="ECO:0000313" key="8">
    <source>
        <dbReference type="EMBL" id="SMC41924.1"/>
    </source>
</evidence>
<feature type="transmembrane region" description="Helical" evidence="6">
    <location>
        <begin position="49"/>
        <end position="69"/>
    </location>
</feature>
<dbReference type="PANTHER" id="PTHR23502">
    <property type="entry name" value="MAJOR FACILITATOR SUPERFAMILY"/>
    <property type="match status" value="1"/>
</dbReference>
<feature type="transmembrane region" description="Helical" evidence="6">
    <location>
        <begin position="165"/>
        <end position="185"/>
    </location>
</feature>
<dbReference type="OrthoDB" id="9800416at2"/>
<evidence type="ECO:0000256" key="5">
    <source>
        <dbReference type="ARBA" id="ARBA00023136"/>
    </source>
</evidence>
<keyword evidence="5 6" id="KW-0472">Membrane</keyword>
<protein>
    <submittedName>
        <fullName evidence="8">MFS transporter, DHA1 family, bicyclomycin/chloramphenicol resistance protein</fullName>
    </submittedName>
</protein>
<dbReference type="PANTHER" id="PTHR23502:SF132">
    <property type="entry name" value="POLYAMINE TRANSPORTER 2-RELATED"/>
    <property type="match status" value="1"/>
</dbReference>
<dbReference type="Proteomes" id="UP000192330">
    <property type="component" value="Unassembled WGS sequence"/>
</dbReference>
<feature type="transmembrane region" description="Helical" evidence="6">
    <location>
        <begin position="12"/>
        <end position="29"/>
    </location>
</feature>
<organism evidence="8 9">
    <name type="scientific">Primorskyibacter flagellatus</name>
    <dbReference type="NCBI Taxonomy" id="1387277"/>
    <lineage>
        <taxon>Bacteria</taxon>
        <taxon>Pseudomonadati</taxon>
        <taxon>Pseudomonadota</taxon>
        <taxon>Alphaproteobacteria</taxon>
        <taxon>Rhodobacterales</taxon>
        <taxon>Roseobacteraceae</taxon>
        <taxon>Primorskyibacter</taxon>
    </lineage>
</organism>
<dbReference type="GO" id="GO:0140115">
    <property type="term" value="P:export across plasma membrane"/>
    <property type="evidence" value="ECO:0007669"/>
    <property type="project" value="UniProtKB-ARBA"/>
</dbReference>
<sequence length="402" mass="42765">MPHRLSQFEFVALMAMMVSTIAFSIDAMLPALPEIGTELSPGFENRAQLILTTFVLGMGLGTLVTGMLSDRYGRKPVLMIGAVVYVLASAVAWAAHSLELMLAARLVQGLGAAGPRIVTLAIIRDLYAGRGMAKIMSFIMMVFTLVPALAPLMGAFLIAHSGWRAIFVAFVVFMGLACLWLALRLPETLPVEERRPMRLSALKQALTELAMHPTVRLSIVVQTLCFGMLFSMLSSVQQIYDITFGRGAEFPFWFGIVAVLAGTGSLLNAALVGRLGMRFLVTVTLAAQVGLSGAMVLLSMADLPGNLGFAAFVIWQISVFFQAGMTLGNLNALAMEPMGHIAGTAASVIGAVSTVFSVALAIPLGLMFDGTTLPLALGVCAMALASLVIMLHMRRVERGLPA</sequence>
<dbReference type="InterPro" id="IPR005829">
    <property type="entry name" value="Sugar_transporter_CS"/>
</dbReference>
<dbReference type="SUPFAM" id="SSF103473">
    <property type="entry name" value="MFS general substrate transporter"/>
    <property type="match status" value="1"/>
</dbReference>
<feature type="transmembrane region" description="Helical" evidence="6">
    <location>
        <begin position="76"/>
        <end position="96"/>
    </location>
</feature>
<dbReference type="Gene3D" id="1.20.1720.10">
    <property type="entry name" value="Multidrug resistance protein D"/>
    <property type="match status" value="1"/>
</dbReference>
<feature type="transmembrane region" description="Helical" evidence="6">
    <location>
        <begin position="219"/>
        <end position="240"/>
    </location>
</feature>
<feature type="transmembrane region" description="Helical" evidence="6">
    <location>
        <begin position="135"/>
        <end position="159"/>
    </location>
</feature>
<evidence type="ECO:0000313" key="9">
    <source>
        <dbReference type="Proteomes" id="UP000192330"/>
    </source>
</evidence>
<dbReference type="InterPro" id="IPR011701">
    <property type="entry name" value="MFS"/>
</dbReference>
<dbReference type="CDD" id="cd17320">
    <property type="entry name" value="MFS_MdfA_MDR_like"/>
    <property type="match status" value="1"/>
</dbReference>
<dbReference type="GO" id="GO:0022857">
    <property type="term" value="F:transmembrane transporter activity"/>
    <property type="evidence" value="ECO:0007669"/>
    <property type="project" value="InterPro"/>
</dbReference>
<name>A0A1W1Z0M2_9RHOB</name>
<feature type="transmembrane region" description="Helical" evidence="6">
    <location>
        <begin position="252"/>
        <end position="272"/>
    </location>
</feature>
<dbReference type="STRING" id="1387277.SAMN06295998_101121"/>
<dbReference type="InterPro" id="IPR036259">
    <property type="entry name" value="MFS_trans_sf"/>
</dbReference>
<keyword evidence="9" id="KW-1185">Reference proteome</keyword>
<feature type="transmembrane region" description="Helical" evidence="6">
    <location>
        <begin position="307"/>
        <end position="330"/>
    </location>
</feature>
<keyword evidence="2" id="KW-0813">Transport</keyword>
<dbReference type="InterPro" id="IPR020846">
    <property type="entry name" value="MFS_dom"/>
</dbReference>
<reference evidence="8 9" key="1">
    <citation type="submission" date="2017-04" db="EMBL/GenBank/DDBJ databases">
        <authorList>
            <person name="Afonso C.L."/>
            <person name="Miller P.J."/>
            <person name="Scott M.A."/>
            <person name="Spackman E."/>
            <person name="Goraichik I."/>
            <person name="Dimitrov K.M."/>
            <person name="Suarez D.L."/>
            <person name="Swayne D.E."/>
        </authorList>
    </citation>
    <scope>NUCLEOTIDE SEQUENCE [LARGE SCALE GENOMIC DNA]</scope>
    <source>
        <strain evidence="8 9">CGMCC 1.12644</strain>
    </source>
</reference>
<gene>
    <name evidence="8" type="ORF">SAMN06295998_101121</name>
</gene>
<dbReference type="PROSITE" id="PS50850">
    <property type="entry name" value="MFS"/>
    <property type="match status" value="1"/>
</dbReference>
<feature type="transmembrane region" description="Helical" evidence="6">
    <location>
        <begin position="372"/>
        <end position="391"/>
    </location>
</feature>
<keyword evidence="3 6" id="KW-0812">Transmembrane</keyword>
<dbReference type="Pfam" id="PF07690">
    <property type="entry name" value="MFS_1"/>
    <property type="match status" value="1"/>
</dbReference>
<evidence type="ECO:0000256" key="1">
    <source>
        <dbReference type="ARBA" id="ARBA00004141"/>
    </source>
</evidence>
<evidence type="ECO:0000256" key="3">
    <source>
        <dbReference type="ARBA" id="ARBA00022692"/>
    </source>
</evidence>
<evidence type="ECO:0000256" key="6">
    <source>
        <dbReference type="SAM" id="Phobius"/>
    </source>
</evidence>
<feature type="domain" description="Major facilitator superfamily (MFS) profile" evidence="7">
    <location>
        <begin position="10"/>
        <end position="398"/>
    </location>
</feature>
<proteinExistence type="predicted"/>
<evidence type="ECO:0000259" key="7">
    <source>
        <dbReference type="PROSITE" id="PS50850"/>
    </source>
</evidence>
<accession>A0A1W1Z0M2</accession>
<dbReference type="RefSeq" id="WP_084349868.1">
    <property type="nucleotide sequence ID" value="NZ_FWYD01000001.1"/>
</dbReference>
<feature type="transmembrane region" description="Helical" evidence="6">
    <location>
        <begin position="102"/>
        <end position="123"/>
    </location>
</feature>
<dbReference type="GO" id="GO:0042908">
    <property type="term" value="P:xenobiotic transport"/>
    <property type="evidence" value="ECO:0007669"/>
    <property type="project" value="UniProtKB-ARBA"/>
</dbReference>
<feature type="transmembrane region" description="Helical" evidence="6">
    <location>
        <begin position="342"/>
        <end position="366"/>
    </location>
</feature>
<dbReference type="AlphaFoldDB" id="A0A1W1Z0M2"/>
<dbReference type="EMBL" id="FWYD01000001">
    <property type="protein sequence ID" value="SMC41924.1"/>
    <property type="molecule type" value="Genomic_DNA"/>
</dbReference>
<evidence type="ECO:0000256" key="4">
    <source>
        <dbReference type="ARBA" id="ARBA00022989"/>
    </source>
</evidence>
<dbReference type="GO" id="GO:0005886">
    <property type="term" value="C:plasma membrane"/>
    <property type="evidence" value="ECO:0007669"/>
    <property type="project" value="TreeGrafter"/>
</dbReference>
<keyword evidence="4 6" id="KW-1133">Transmembrane helix</keyword>
<comment type="subcellular location">
    <subcellularLocation>
        <location evidence="1">Membrane</location>
        <topology evidence="1">Multi-pass membrane protein</topology>
    </subcellularLocation>
</comment>
<feature type="transmembrane region" description="Helical" evidence="6">
    <location>
        <begin position="279"/>
        <end position="301"/>
    </location>
</feature>
<dbReference type="PROSITE" id="PS00216">
    <property type="entry name" value="SUGAR_TRANSPORT_1"/>
    <property type="match status" value="1"/>
</dbReference>